<evidence type="ECO:0000313" key="7">
    <source>
        <dbReference type="EMBL" id="CAF1043157.1"/>
    </source>
</evidence>
<evidence type="ECO:0000256" key="5">
    <source>
        <dbReference type="ARBA" id="ARBA00035357"/>
    </source>
</evidence>
<comment type="caution">
    <text evidence="7">The sequence shown here is derived from an EMBL/GenBank/DDBJ whole genome shotgun (WGS) entry which is preliminary data.</text>
</comment>
<dbReference type="InterPro" id="IPR041988">
    <property type="entry name" value="Ribosomal_uL24_KOW"/>
</dbReference>
<evidence type="ECO:0000256" key="4">
    <source>
        <dbReference type="ARBA" id="ARBA00035283"/>
    </source>
</evidence>
<feature type="domain" description="KOW" evidence="6">
    <location>
        <begin position="115"/>
        <end position="143"/>
    </location>
</feature>
<keyword evidence="2" id="KW-0689">Ribosomal protein</keyword>
<dbReference type="Proteomes" id="UP000663845">
    <property type="component" value="Unassembled WGS sequence"/>
</dbReference>
<dbReference type="GO" id="GO:0003735">
    <property type="term" value="F:structural constituent of ribosome"/>
    <property type="evidence" value="ECO:0007669"/>
    <property type="project" value="InterPro"/>
</dbReference>
<dbReference type="Gene3D" id="2.30.30.30">
    <property type="match status" value="2"/>
</dbReference>
<dbReference type="GO" id="GO:0003723">
    <property type="term" value="F:RNA binding"/>
    <property type="evidence" value="ECO:0007669"/>
    <property type="project" value="InterPro"/>
</dbReference>
<gene>
    <name evidence="7" type="ORF">JYZ213_LOCUS18256</name>
</gene>
<dbReference type="Pfam" id="PF17136">
    <property type="entry name" value="ribosomal_L24"/>
    <property type="match status" value="1"/>
</dbReference>
<reference evidence="7" key="1">
    <citation type="submission" date="2021-02" db="EMBL/GenBank/DDBJ databases">
        <authorList>
            <person name="Nowell W R."/>
        </authorList>
    </citation>
    <scope>NUCLEOTIDE SEQUENCE</scope>
</reference>
<feature type="domain" description="KOW" evidence="6">
    <location>
        <begin position="84"/>
        <end position="111"/>
    </location>
</feature>
<keyword evidence="3" id="KW-0687">Ribonucleoprotein</keyword>
<dbReference type="CDD" id="cd06089">
    <property type="entry name" value="KOW_RPL26"/>
    <property type="match status" value="2"/>
</dbReference>
<evidence type="ECO:0000256" key="1">
    <source>
        <dbReference type="ARBA" id="ARBA00010618"/>
    </source>
</evidence>
<name>A0A814K1D4_9BILA</name>
<evidence type="ECO:0000313" key="8">
    <source>
        <dbReference type="Proteomes" id="UP000663845"/>
    </source>
</evidence>
<dbReference type="PANTHER" id="PTHR12903">
    <property type="entry name" value="MITOCHONDRIAL RIBOSOMAL PROTEIN L24"/>
    <property type="match status" value="1"/>
</dbReference>
<comment type="similarity">
    <text evidence="1">Belongs to the universal ribosomal protein uL24 family.</text>
</comment>
<dbReference type="SUPFAM" id="SSF50104">
    <property type="entry name" value="Translation proteins SH3-like domain"/>
    <property type="match status" value="2"/>
</dbReference>
<dbReference type="SMART" id="SM00739">
    <property type="entry name" value="KOW"/>
    <property type="match status" value="2"/>
</dbReference>
<dbReference type="InterPro" id="IPR005825">
    <property type="entry name" value="Ribosomal_uL24_CS"/>
</dbReference>
<proteinExistence type="inferred from homology"/>
<dbReference type="InterPro" id="IPR008991">
    <property type="entry name" value="Translation_prot_SH3-like_sf"/>
</dbReference>
<accession>A0A814K1D4</accession>
<dbReference type="AlphaFoldDB" id="A0A814K1D4"/>
<dbReference type="GO" id="GO:1990904">
    <property type="term" value="C:ribonucleoprotein complex"/>
    <property type="evidence" value="ECO:0007669"/>
    <property type="project" value="UniProtKB-KW"/>
</dbReference>
<dbReference type="PROSITE" id="PS01108">
    <property type="entry name" value="RIBOSOMAL_L24"/>
    <property type="match status" value="1"/>
</dbReference>
<evidence type="ECO:0000256" key="3">
    <source>
        <dbReference type="ARBA" id="ARBA00023274"/>
    </source>
</evidence>
<dbReference type="GO" id="GO:0005840">
    <property type="term" value="C:ribosome"/>
    <property type="evidence" value="ECO:0007669"/>
    <property type="project" value="UniProtKB-KW"/>
</dbReference>
<organism evidence="7 8">
    <name type="scientific">Adineta steineri</name>
    <dbReference type="NCBI Taxonomy" id="433720"/>
    <lineage>
        <taxon>Eukaryota</taxon>
        <taxon>Metazoa</taxon>
        <taxon>Spiralia</taxon>
        <taxon>Gnathifera</taxon>
        <taxon>Rotifera</taxon>
        <taxon>Eurotatoria</taxon>
        <taxon>Bdelloidea</taxon>
        <taxon>Adinetida</taxon>
        <taxon>Adinetidae</taxon>
        <taxon>Adineta</taxon>
    </lineage>
</organism>
<dbReference type="InterPro" id="IPR003256">
    <property type="entry name" value="Ribosomal_uL24"/>
</dbReference>
<dbReference type="EMBL" id="CAJNOG010000177">
    <property type="protein sequence ID" value="CAF1043157.1"/>
    <property type="molecule type" value="Genomic_DNA"/>
</dbReference>
<dbReference type="InterPro" id="IPR057264">
    <property type="entry name" value="Ribosomal_uL24_C"/>
</dbReference>
<sequence>MVRLTPILRYSDYFHMPKRYVERVKFNGTVIEGNMNVIPNKTIKYNDPWIYTHDPPWTDLAQRRNDPRQGQRRPQLVEPLKTWDFFRGDIVEIMVGKDKGKQGNVTAFIRELNAVFVAGLNLVEIMVGKDKGKQGNVTAFIRELNAVFVAGLNLEVQRISGGVIAASTIAVKEKPLIAPYQIKLIDPYDGKPCTIEWRYTAEGELVRVSTRSGRIIPKAPTWEETFDYAKKKTYKPGPGDTIDDELKRVTFQPKLITVAEELMKANGIVETRKRGPVYIY</sequence>
<dbReference type="GO" id="GO:0006412">
    <property type="term" value="P:translation"/>
    <property type="evidence" value="ECO:0007669"/>
    <property type="project" value="InterPro"/>
</dbReference>
<evidence type="ECO:0000256" key="2">
    <source>
        <dbReference type="ARBA" id="ARBA00022980"/>
    </source>
</evidence>
<dbReference type="InterPro" id="IPR014722">
    <property type="entry name" value="Rib_uL2_dom2"/>
</dbReference>
<evidence type="ECO:0000259" key="6">
    <source>
        <dbReference type="SMART" id="SM00739"/>
    </source>
</evidence>
<dbReference type="InterPro" id="IPR005824">
    <property type="entry name" value="KOW"/>
</dbReference>
<protein>
    <recommendedName>
        <fullName evidence="4">Large ribosomal subunit protein uL24m</fullName>
    </recommendedName>
    <alternativeName>
        <fullName evidence="5">39S ribosomal protein L24, mitochondrial</fullName>
    </alternativeName>
</protein>